<dbReference type="WBParaSite" id="Hba_06567">
    <property type="protein sequence ID" value="Hba_06567"/>
    <property type="gene ID" value="Hba_06567"/>
</dbReference>
<evidence type="ECO:0000256" key="1">
    <source>
        <dbReference type="PROSITE-ProRule" id="PRU10141"/>
    </source>
</evidence>
<dbReference type="InterPro" id="IPR011009">
    <property type="entry name" value="Kinase-like_dom_sf"/>
</dbReference>
<proteinExistence type="predicted"/>
<feature type="domain" description="Protein kinase" evidence="2">
    <location>
        <begin position="27"/>
        <end position="321"/>
    </location>
</feature>
<name>A0A1I7WNA8_HETBA</name>
<dbReference type="PROSITE" id="PS00107">
    <property type="entry name" value="PROTEIN_KINASE_ATP"/>
    <property type="match status" value="1"/>
</dbReference>
<dbReference type="GO" id="GO:0005524">
    <property type="term" value="F:ATP binding"/>
    <property type="evidence" value="ECO:0007669"/>
    <property type="project" value="UniProtKB-UniRule"/>
</dbReference>
<organism evidence="3 4">
    <name type="scientific">Heterorhabditis bacteriophora</name>
    <name type="common">Entomopathogenic nematode worm</name>
    <dbReference type="NCBI Taxonomy" id="37862"/>
    <lineage>
        <taxon>Eukaryota</taxon>
        <taxon>Metazoa</taxon>
        <taxon>Ecdysozoa</taxon>
        <taxon>Nematoda</taxon>
        <taxon>Chromadorea</taxon>
        <taxon>Rhabditida</taxon>
        <taxon>Rhabditina</taxon>
        <taxon>Rhabditomorpha</taxon>
        <taxon>Strongyloidea</taxon>
        <taxon>Heterorhabditidae</taxon>
        <taxon>Heterorhabditis</taxon>
    </lineage>
</organism>
<evidence type="ECO:0000313" key="3">
    <source>
        <dbReference type="Proteomes" id="UP000095283"/>
    </source>
</evidence>
<protein>
    <submittedName>
        <fullName evidence="4">Protein kinase domain-containing protein</fullName>
    </submittedName>
</protein>
<dbReference type="InterPro" id="IPR017441">
    <property type="entry name" value="Protein_kinase_ATP_BS"/>
</dbReference>
<keyword evidence="1" id="KW-0547">Nucleotide-binding</keyword>
<sequence length="321" mass="37068">MAVLPDGDESKKILDGELKKNEDHKRWKIIKLLGSGGFGDVYKVTKVGGDKEYAMKTEMVIGDKRMLRLKIEVAVLMLCHEQLNPLRKKHFVDFVDRGKTEKFKFLVMGLVGPSLEDIRKMFLVRNYNKSTAMQASMQTLQALWDLHETGDIKPQNFAIGLGEFEKTIYMLDFGIARKFTVGNTKQMKCNILAFDLFDDENGLPWKRAERSKIVDLKEMFFKLQCKHSLSVPKCYRIVPNEFKRIVEYVNELHYAEEPDYVYVTDSLKLISRENKIDLEKKLDWIGKTHKTDREEEFGISEFPTQGIPGTAAQSSVTDIHE</sequence>
<evidence type="ECO:0000259" key="2">
    <source>
        <dbReference type="PROSITE" id="PS50011"/>
    </source>
</evidence>
<dbReference type="SMART" id="SM00220">
    <property type="entry name" value="S_TKc"/>
    <property type="match status" value="1"/>
</dbReference>
<dbReference type="Proteomes" id="UP000095283">
    <property type="component" value="Unplaced"/>
</dbReference>
<dbReference type="PROSITE" id="PS50011">
    <property type="entry name" value="PROTEIN_KINASE_DOM"/>
    <property type="match status" value="1"/>
</dbReference>
<accession>A0A1I7WNA8</accession>
<keyword evidence="3" id="KW-1185">Reference proteome</keyword>
<dbReference type="SUPFAM" id="SSF56112">
    <property type="entry name" value="Protein kinase-like (PK-like)"/>
    <property type="match status" value="1"/>
</dbReference>
<dbReference type="InterPro" id="IPR050235">
    <property type="entry name" value="CK1_Ser-Thr_kinase"/>
</dbReference>
<evidence type="ECO:0000313" key="4">
    <source>
        <dbReference type="WBParaSite" id="Hba_06567"/>
    </source>
</evidence>
<dbReference type="Pfam" id="PF00069">
    <property type="entry name" value="Pkinase"/>
    <property type="match status" value="1"/>
</dbReference>
<keyword evidence="1" id="KW-0067">ATP-binding</keyword>
<reference evidence="4" key="1">
    <citation type="submission" date="2016-11" db="UniProtKB">
        <authorList>
            <consortium name="WormBaseParasite"/>
        </authorList>
    </citation>
    <scope>IDENTIFICATION</scope>
</reference>
<dbReference type="PANTHER" id="PTHR11909">
    <property type="entry name" value="CASEIN KINASE-RELATED"/>
    <property type="match status" value="1"/>
</dbReference>
<dbReference type="InterPro" id="IPR000719">
    <property type="entry name" value="Prot_kinase_dom"/>
</dbReference>
<dbReference type="AlphaFoldDB" id="A0A1I7WNA8"/>
<dbReference type="GO" id="GO:0004672">
    <property type="term" value="F:protein kinase activity"/>
    <property type="evidence" value="ECO:0007669"/>
    <property type="project" value="InterPro"/>
</dbReference>
<feature type="binding site" evidence="1">
    <location>
        <position position="56"/>
    </location>
    <ligand>
        <name>ATP</name>
        <dbReference type="ChEBI" id="CHEBI:30616"/>
    </ligand>
</feature>
<dbReference type="Gene3D" id="1.10.510.10">
    <property type="entry name" value="Transferase(Phosphotransferase) domain 1"/>
    <property type="match status" value="2"/>
</dbReference>